<comment type="subcellular location">
    <subcellularLocation>
        <location evidence="1">Nucleus</location>
    </subcellularLocation>
</comment>
<keyword evidence="3" id="KW-0238">DNA-binding</keyword>
<comment type="similarity">
    <text evidence="6">Belongs to the AP2/ERF transcription factor family. ERF subfamily.</text>
</comment>
<evidence type="ECO:0000259" key="7">
    <source>
        <dbReference type="PROSITE" id="PS51032"/>
    </source>
</evidence>
<dbReference type="PANTHER" id="PTHR31194">
    <property type="entry name" value="SHN SHINE , DNA BINDING / TRANSCRIPTION FACTOR"/>
    <property type="match status" value="1"/>
</dbReference>
<dbReference type="FunFam" id="3.30.730.10:FF:000005">
    <property type="entry name" value="ethylene-responsive transcription factor RAP2-11"/>
    <property type="match status" value="1"/>
</dbReference>
<evidence type="ECO:0000313" key="9">
    <source>
        <dbReference type="Proteomes" id="UP001454036"/>
    </source>
</evidence>
<keyword evidence="4" id="KW-0804">Transcription</keyword>
<accession>A0AAV3P1C6</accession>
<dbReference type="AlphaFoldDB" id="A0AAV3P1C6"/>
<keyword evidence="9" id="KW-1185">Reference proteome</keyword>
<dbReference type="Gene3D" id="3.30.730.10">
    <property type="entry name" value="AP2/ERF domain"/>
    <property type="match status" value="1"/>
</dbReference>
<dbReference type="InterPro" id="IPR036955">
    <property type="entry name" value="AP2/ERF_dom_sf"/>
</dbReference>
<dbReference type="InterPro" id="IPR001471">
    <property type="entry name" value="AP2/ERF_dom"/>
</dbReference>
<dbReference type="SMART" id="SM00380">
    <property type="entry name" value="AP2"/>
    <property type="match status" value="1"/>
</dbReference>
<dbReference type="GO" id="GO:0005634">
    <property type="term" value="C:nucleus"/>
    <property type="evidence" value="ECO:0007669"/>
    <property type="project" value="UniProtKB-SubCell"/>
</dbReference>
<protein>
    <recommendedName>
        <fullName evidence="7">AP2/ERF domain-containing protein</fullName>
    </recommendedName>
</protein>
<keyword evidence="5" id="KW-0539">Nucleus</keyword>
<dbReference type="PRINTS" id="PR00367">
    <property type="entry name" value="ETHRSPELEMNT"/>
</dbReference>
<organism evidence="8 9">
    <name type="scientific">Lithospermum erythrorhizon</name>
    <name type="common">Purple gromwell</name>
    <name type="synonym">Lithospermum officinale var. erythrorhizon</name>
    <dbReference type="NCBI Taxonomy" id="34254"/>
    <lineage>
        <taxon>Eukaryota</taxon>
        <taxon>Viridiplantae</taxon>
        <taxon>Streptophyta</taxon>
        <taxon>Embryophyta</taxon>
        <taxon>Tracheophyta</taxon>
        <taxon>Spermatophyta</taxon>
        <taxon>Magnoliopsida</taxon>
        <taxon>eudicotyledons</taxon>
        <taxon>Gunneridae</taxon>
        <taxon>Pentapetalae</taxon>
        <taxon>asterids</taxon>
        <taxon>lamiids</taxon>
        <taxon>Boraginales</taxon>
        <taxon>Boraginaceae</taxon>
        <taxon>Boraginoideae</taxon>
        <taxon>Lithospermeae</taxon>
        <taxon>Lithospermum</taxon>
    </lineage>
</organism>
<evidence type="ECO:0000256" key="2">
    <source>
        <dbReference type="ARBA" id="ARBA00023015"/>
    </source>
</evidence>
<name>A0AAV3P1C6_LITER</name>
<reference evidence="8 9" key="1">
    <citation type="submission" date="2024-01" db="EMBL/GenBank/DDBJ databases">
        <title>The complete chloroplast genome sequence of Lithospermum erythrorhizon: insights into the phylogenetic relationship among Boraginaceae species and the maternal lineages of purple gromwells.</title>
        <authorList>
            <person name="Okada T."/>
            <person name="Watanabe K."/>
        </authorList>
    </citation>
    <scope>NUCLEOTIDE SEQUENCE [LARGE SCALE GENOMIC DNA]</scope>
</reference>
<evidence type="ECO:0000256" key="4">
    <source>
        <dbReference type="ARBA" id="ARBA00023163"/>
    </source>
</evidence>
<dbReference type="GO" id="GO:0003700">
    <property type="term" value="F:DNA-binding transcription factor activity"/>
    <property type="evidence" value="ECO:0007669"/>
    <property type="project" value="InterPro"/>
</dbReference>
<dbReference type="InterPro" id="IPR050913">
    <property type="entry name" value="AP2/ERF_ERF"/>
</dbReference>
<evidence type="ECO:0000256" key="3">
    <source>
        <dbReference type="ARBA" id="ARBA00023125"/>
    </source>
</evidence>
<evidence type="ECO:0000256" key="5">
    <source>
        <dbReference type="ARBA" id="ARBA00023242"/>
    </source>
</evidence>
<dbReference type="PANTHER" id="PTHR31194:SF82">
    <property type="entry name" value="AP2_ERF DOMAIN-CONTAINING PROTEIN"/>
    <property type="match status" value="1"/>
</dbReference>
<sequence>MNSIDNSHVNGDTCINKKPAREGDKCKKYVGVRQRPSGRWVAEIKDSTKKMRLWLGTYDRAEEAAMAYDSASRLLRGRKAKTNFTYPKITNSPEENCSLQRKNPRLYTLLRHAIMKNHVKSSSLASHLARNSLEDHITECPQAESVGLNAFFGKNDGSCSYSNNEENYQDNNNMCKLTLGSSKVYSSIVVAPSFGASQST</sequence>
<dbReference type="Proteomes" id="UP001454036">
    <property type="component" value="Unassembled WGS sequence"/>
</dbReference>
<dbReference type="SUPFAM" id="SSF54171">
    <property type="entry name" value="DNA-binding domain"/>
    <property type="match status" value="1"/>
</dbReference>
<dbReference type="PROSITE" id="PS51032">
    <property type="entry name" value="AP2_ERF"/>
    <property type="match status" value="1"/>
</dbReference>
<evidence type="ECO:0000313" key="8">
    <source>
        <dbReference type="EMBL" id="GAA0145380.1"/>
    </source>
</evidence>
<evidence type="ECO:0000256" key="1">
    <source>
        <dbReference type="ARBA" id="ARBA00004123"/>
    </source>
</evidence>
<dbReference type="CDD" id="cd00018">
    <property type="entry name" value="AP2"/>
    <property type="match status" value="1"/>
</dbReference>
<evidence type="ECO:0000256" key="6">
    <source>
        <dbReference type="ARBA" id="ARBA00024343"/>
    </source>
</evidence>
<gene>
    <name evidence="8" type="ORF">LIER_05588</name>
</gene>
<dbReference type="GO" id="GO:0003677">
    <property type="term" value="F:DNA binding"/>
    <property type="evidence" value="ECO:0007669"/>
    <property type="project" value="UniProtKB-KW"/>
</dbReference>
<dbReference type="InterPro" id="IPR016177">
    <property type="entry name" value="DNA-bd_dom_sf"/>
</dbReference>
<proteinExistence type="inferred from homology"/>
<dbReference type="EMBL" id="BAABME010000773">
    <property type="protein sequence ID" value="GAA0145380.1"/>
    <property type="molecule type" value="Genomic_DNA"/>
</dbReference>
<keyword evidence="2" id="KW-0805">Transcription regulation</keyword>
<dbReference type="Pfam" id="PF00847">
    <property type="entry name" value="AP2"/>
    <property type="match status" value="1"/>
</dbReference>
<feature type="domain" description="AP2/ERF" evidence="7">
    <location>
        <begin position="28"/>
        <end position="85"/>
    </location>
</feature>
<comment type="caution">
    <text evidence="8">The sequence shown here is derived from an EMBL/GenBank/DDBJ whole genome shotgun (WGS) entry which is preliminary data.</text>
</comment>